<dbReference type="EMBL" id="JAUSUU010000009">
    <property type="protein sequence ID" value="MDQ0336540.1"/>
    <property type="molecule type" value="Genomic_DNA"/>
</dbReference>
<dbReference type="OrthoDB" id="997115at2"/>
<dbReference type="Pfam" id="PF20365">
    <property type="entry name" value="DUF6660"/>
    <property type="match status" value="1"/>
</dbReference>
<feature type="chain" id="PRO_5040892913" evidence="1">
    <location>
        <begin position="21"/>
        <end position="103"/>
    </location>
</feature>
<evidence type="ECO:0000256" key="1">
    <source>
        <dbReference type="SAM" id="SignalP"/>
    </source>
</evidence>
<reference evidence="2" key="1">
    <citation type="submission" date="2021-03" db="EMBL/GenBank/DDBJ databases">
        <title>Genomic Encyclopedia of Type Strains, Phase IV (KMG-IV): sequencing the most valuable type-strain genomes for metagenomic binning, comparative biology and taxonomic classification.</title>
        <authorList>
            <person name="Goeker M."/>
        </authorList>
    </citation>
    <scope>NUCLEOTIDE SEQUENCE</scope>
    <source>
        <strain evidence="2">DSM 15523</strain>
        <strain evidence="3 5">DSM 16476</strain>
    </source>
</reference>
<dbReference type="AlphaFoldDB" id="A0A9X1CD77"/>
<dbReference type="EMBL" id="JAGGJQ010000009">
    <property type="protein sequence ID" value="MBP1841040.1"/>
    <property type="molecule type" value="Genomic_DNA"/>
</dbReference>
<comment type="caution">
    <text evidence="2">The sequence shown here is derived from an EMBL/GenBank/DDBJ whole genome shotgun (WGS) entry which is preliminary data.</text>
</comment>
<proteinExistence type="predicted"/>
<feature type="signal peptide" evidence="1">
    <location>
        <begin position="1"/>
        <end position="20"/>
    </location>
</feature>
<dbReference type="Proteomes" id="UP001138672">
    <property type="component" value="Unassembled WGS sequence"/>
</dbReference>
<evidence type="ECO:0000313" key="3">
    <source>
        <dbReference type="EMBL" id="MDQ0336540.1"/>
    </source>
</evidence>
<gene>
    <name evidence="2" type="ORF">J2Z56_002972</name>
    <name evidence="3" type="ORF">J2Z57_002994</name>
</gene>
<keyword evidence="5" id="KW-1185">Reference proteome</keyword>
<keyword evidence="1" id="KW-0732">Signal</keyword>
<dbReference type="InterPro" id="IPR046601">
    <property type="entry name" value="DUF6660"/>
</dbReference>
<name>A0A9X1CD77_9FLAO</name>
<evidence type="ECO:0000313" key="4">
    <source>
        <dbReference type="Proteomes" id="UP001138672"/>
    </source>
</evidence>
<organism evidence="2 4">
    <name type="scientific">Formosa algae</name>
    <dbReference type="NCBI Taxonomy" id="225843"/>
    <lineage>
        <taxon>Bacteria</taxon>
        <taxon>Pseudomonadati</taxon>
        <taxon>Bacteroidota</taxon>
        <taxon>Flavobacteriia</taxon>
        <taxon>Flavobacteriales</taxon>
        <taxon>Flavobacteriaceae</taxon>
        <taxon>Formosa</taxon>
    </lineage>
</organism>
<accession>A0A9X1CD77</accession>
<protein>
    <submittedName>
        <fullName evidence="2">Uncharacterized protein</fullName>
    </submittedName>
</protein>
<evidence type="ECO:0000313" key="5">
    <source>
        <dbReference type="Proteomes" id="UP001231587"/>
    </source>
</evidence>
<dbReference type="RefSeq" id="WP_057779594.1">
    <property type="nucleotide sequence ID" value="NZ_JAGGJQ010000009.1"/>
</dbReference>
<evidence type="ECO:0000313" key="2">
    <source>
        <dbReference type="EMBL" id="MBP1841040.1"/>
    </source>
</evidence>
<dbReference type="Proteomes" id="UP001231587">
    <property type="component" value="Unassembled WGS sequence"/>
</dbReference>
<sequence length="103" mass="11502">MKYLAVILSVYFLALNFAPCEDDASVCDNDTTEISQHSDSDHNHGTSDDCSPFCQCHCCHIHVTQFTPVEISFLVPDISTELFLHFDSLGQDVNQTILQPPRA</sequence>